<gene>
    <name evidence="1" type="ORF">SCHCODRAFT_103247</name>
</gene>
<evidence type="ECO:0000313" key="2">
    <source>
        <dbReference type="Proteomes" id="UP000007431"/>
    </source>
</evidence>
<dbReference type="KEGG" id="scm:SCHCO_02688254"/>
<dbReference type="HOGENOM" id="CLU_042440_0_0_1"/>
<keyword evidence="2" id="KW-1185">Reference proteome</keyword>
<evidence type="ECO:0000313" key="1">
    <source>
        <dbReference type="EMBL" id="EFJ01995.1"/>
    </source>
</evidence>
<feature type="non-terminal residue" evidence="1">
    <location>
        <position position="371"/>
    </location>
</feature>
<proteinExistence type="predicted"/>
<dbReference type="VEuPathDB" id="FungiDB:SCHCODRAFT_02688254"/>
<reference evidence="1 2" key="1">
    <citation type="journal article" date="2010" name="Nat. Biotechnol.">
        <title>Genome sequence of the model mushroom Schizophyllum commune.</title>
        <authorList>
            <person name="Ohm R.A."/>
            <person name="de Jong J.F."/>
            <person name="Lugones L.G."/>
            <person name="Aerts A."/>
            <person name="Kothe E."/>
            <person name="Stajich J.E."/>
            <person name="de Vries R.P."/>
            <person name="Record E."/>
            <person name="Levasseur A."/>
            <person name="Baker S.E."/>
            <person name="Bartholomew K.A."/>
            <person name="Coutinho P.M."/>
            <person name="Erdmann S."/>
            <person name="Fowler T.J."/>
            <person name="Gathman A.C."/>
            <person name="Lombard V."/>
            <person name="Henrissat B."/>
            <person name="Knabe N."/>
            <person name="Kuees U."/>
            <person name="Lilly W.W."/>
            <person name="Lindquist E."/>
            <person name="Lucas S."/>
            <person name="Magnuson J.K."/>
            <person name="Piumi F."/>
            <person name="Raudaskoski M."/>
            <person name="Salamov A."/>
            <person name="Schmutz J."/>
            <person name="Schwarze F.W.M.R."/>
            <person name="vanKuyk P.A."/>
            <person name="Horton J.S."/>
            <person name="Grigoriev I.V."/>
            <person name="Woesten H.A.B."/>
        </authorList>
    </citation>
    <scope>NUCLEOTIDE SEQUENCE [LARGE SCALE GENOMIC DNA]</scope>
    <source>
        <strain evidence="2">H4-8 / FGSC 9210</strain>
    </source>
</reference>
<sequence length="371" mass="41284">MPLPRVEVLDISLLTASKGRSADVLKLMVSALPRWKTCAVPNALTRSMSGMGSSPDLLERVEVIGSIWHRLDSEIFNRAPCLYAWTGPFTELPWAQLSELNITEFTVVGHTFTHVLSVCPALVKLRLCLCRDPGWLEGQPRTLPRLEAANFTVGNPNIFAFMFSKLTTPRLKYLELKGVSKADPGSRPGNARRMLQLDSWPLSEFTDWLSRSQCTIDALSLFTIAMPRAHVVDILERLPSLQSFTIWEDFEADSAWAEVADEPVVYSSIDNGLLRRLTAVDTAAPSLLPQLKRLSIKGELRLSYSALLDMVKSRATPRLEYLSIYAGAESQPDDMDEDTKIQLRLAIGNEGIMEFDSSASISKGVDFKPIL</sequence>
<organism evidence="2">
    <name type="scientific">Schizophyllum commune (strain H4-8 / FGSC 9210)</name>
    <name type="common">Split gill fungus</name>
    <dbReference type="NCBI Taxonomy" id="578458"/>
    <lineage>
        <taxon>Eukaryota</taxon>
        <taxon>Fungi</taxon>
        <taxon>Dikarya</taxon>
        <taxon>Basidiomycota</taxon>
        <taxon>Agaricomycotina</taxon>
        <taxon>Agaricomycetes</taxon>
        <taxon>Agaricomycetidae</taxon>
        <taxon>Agaricales</taxon>
        <taxon>Schizophyllaceae</taxon>
        <taxon>Schizophyllum</taxon>
    </lineage>
</organism>
<dbReference type="OrthoDB" id="3365698at2759"/>
<dbReference type="AlphaFoldDB" id="D8PL13"/>
<protein>
    <recommendedName>
        <fullName evidence="3">F-box domain-containing protein</fullName>
    </recommendedName>
</protein>
<dbReference type="InterPro" id="IPR032675">
    <property type="entry name" value="LRR_dom_sf"/>
</dbReference>
<accession>D8PL13</accession>
<dbReference type="Gene3D" id="3.80.10.10">
    <property type="entry name" value="Ribonuclease Inhibitor"/>
    <property type="match status" value="1"/>
</dbReference>
<dbReference type="InParanoid" id="D8PL13"/>
<dbReference type="EMBL" id="GL377302">
    <property type="protein sequence ID" value="EFJ01995.1"/>
    <property type="molecule type" value="Genomic_DNA"/>
</dbReference>
<dbReference type="RefSeq" id="XP_003036897.1">
    <property type="nucleotide sequence ID" value="XM_003036851.1"/>
</dbReference>
<dbReference type="Proteomes" id="UP000007431">
    <property type="component" value="Unassembled WGS sequence"/>
</dbReference>
<dbReference type="GeneID" id="9588606"/>
<name>D8PL13_SCHCM</name>
<evidence type="ECO:0008006" key="3">
    <source>
        <dbReference type="Google" id="ProtNLM"/>
    </source>
</evidence>